<evidence type="ECO:0000313" key="2">
    <source>
        <dbReference type="Proteomes" id="UP000494172"/>
    </source>
</evidence>
<gene>
    <name evidence="1" type="ORF">BAR24066_02294</name>
</gene>
<sequence>MYEAIERHAEDFGNLQNLLADPASGPRLIELERALQLSAQAVGDARGGSDLDRSNRSKIYLGLMAASRLVAQLREQELAK</sequence>
<dbReference type="AlphaFoldDB" id="A0A9Q9SGY2"/>
<reference evidence="1 2" key="1">
    <citation type="submission" date="2019-09" db="EMBL/GenBank/DDBJ databases">
        <authorList>
            <person name="Depoorter E."/>
        </authorList>
    </citation>
    <scope>NUCLEOTIDE SEQUENCE [LARGE SCALE GENOMIC DNA]</scope>
    <source>
        <strain evidence="1">LMG 24066</strain>
    </source>
</reference>
<name>A0A9Q9SGY2_9BURK</name>
<accession>A0A9Q9SGY2</accession>
<dbReference type="RefSeq" id="WP_174992389.1">
    <property type="nucleotide sequence ID" value="NZ_CABVPX010000007.1"/>
</dbReference>
<protein>
    <submittedName>
        <fullName evidence="1">Type III secretion protein SctE</fullName>
    </submittedName>
</protein>
<dbReference type="EMBL" id="CABVPX010000007">
    <property type="protein sequence ID" value="VWB50434.1"/>
    <property type="molecule type" value="Genomic_DNA"/>
</dbReference>
<proteinExistence type="predicted"/>
<evidence type="ECO:0000313" key="1">
    <source>
        <dbReference type="EMBL" id="VWB50434.1"/>
    </source>
</evidence>
<dbReference type="Proteomes" id="UP000494172">
    <property type="component" value="Unassembled WGS sequence"/>
</dbReference>
<comment type="caution">
    <text evidence="1">The sequence shown here is derived from an EMBL/GenBank/DDBJ whole genome shotgun (WGS) entry which is preliminary data.</text>
</comment>
<organism evidence="1 2">
    <name type="scientific">Burkholderia arboris</name>
    <dbReference type="NCBI Taxonomy" id="488730"/>
    <lineage>
        <taxon>Bacteria</taxon>
        <taxon>Pseudomonadati</taxon>
        <taxon>Pseudomonadota</taxon>
        <taxon>Betaproteobacteria</taxon>
        <taxon>Burkholderiales</taxon>
        <taxon>Burkholderiaceae</taxon>
        <taxon>Burkholderia</taxon>
        <taxon>Burkholderia cepacia complex</taxon>
    </lineage>
</organism>